<proteinExistence type="predicted"/>
<organism evidence="1">
    <name type="scientific">viral metagenome</name>
    <dbReference type="NCBI Taxonomy" id="1070528"/>
    <lineage>
        <taxon>unclassified sequences</taxon>
        <taxon>metagenomes</taxon>
        <taxon>organismal metagenomes</taxon>
    </lineage>
</organism>
<name>A0A6C0CT22_9ZZZZ</name>
<accession>A0A6C0CT22</accession>
<dbReference type="EMBL" id="MN739476">
    <property type="protein sequence ID" value="QHT06854.1"/>
    <property type="molecule type" value="Genomic_DNA"/>
</dbReference>
<sequence length="87" mass="10294">MIFQLSSKHLWGYRMDLNVDDFVSFDSLLSCFKNQLVLFCTTHNLMILKDSVQALQLHIHDCLTLNDLKNHIDRLTNERIVYICDHQ</sequence>
<dbReference type="AlphaFoldDB" id="A0A6C0CT22"/>
<protein>
    <submittedName>
        <fullName evidence="1">Uncharacterized protein</fullName>
    </submittedName>
</protein>
<evidence type="ECO:0000313" key="1">
    <source>
        <dbReference type="EMBL" id="QHT06854.1"/>
    </source>
</evidence>
<reference evidence="1" key="1">
    <citation type="journal article" date="2020" name="Nature">
        <title>Giant virus diversity and host interactions through global metagenomics.</title>
        <authorList>
            <person name="Schulz F."/>
            <person name="Roux S."/>
            <person name="Paez-Espino D."/>
            <person name="Jungbluth S."/>
            <person name="Walsh D.A."/>
            <person name="Denef V.J."/>
            <person name="McMahon K.D."/>
            <person name="Konstantinidis K.T."/>
            <person name="Eloe-Fadrosh E.A."/>
            <person name="Kyrpides N.C."/>
            <person name="Woyke T."/>
        </authorList>
    </citation>
    <scope>NUCLEOTIDE SEQUENCE</scope>
    <source>
        <strain evidence="1">GVMAG-M-3300021473-15</strain>
    </source>
</reference>